<dbReference type="Proteomes" id="UP000026962">
    <property type="component" value="Chromosome 11"/>
</dbReference>
<evidence type="ECO:0000256" key="1">
    <source>
        <dbReference type="SAM" id="MobiDB-lite"/>
    </source>
</evidence>
<dbReference type="AlphaFoldDB" id="A0A0E0MHN7"/>
<organism evidence="2">
    <name type="scientific">Oryza punctata</name>
    <name type="common">Red rice</name>
    <dbReference type="NCBI Taxonomy" id="4537"/>
    <lineage>
        <taxon>Eukaryota</taxon>
        <taxon>Viridiplantae</taxon>
        <taxon>Streptophyta</taxon>
        <taxon>Embryophyta</taxon>
        <taxon>Tracheophyta</taxon>
        <taxon>Spermatophyta</taxon>
        <taxon>Magnoliopsida</taxon>
        <taxon>Liliopsida</taxon>
        <taxon>Poales</taxon>
        <taxon>Poaceae</taxon>
        <taxon>BOP clade</taxon>
        <taxon>Oryzoideae</taxon>
        <taxon>Oryzeae</taxon>
        <taxon>Oryzinae</taxon>
        <taxon>Oryza</taxon>
    </lineage>
</organism>
<sequence length="165" mass="18553">MPAAAATLLPADQLNSLARPRESCDLNSSTHMQQQLPENLKDLLIFSKVFSTQSAKGNLAMNEEEHSHQPHKAGSKTHVRQSVLYSERKRQPRRERGGTQPPTLLTASEHDSTTVESSRLKEASPSLSDELRELEEYRKTHTFSSFEDAIRYVLSVHPPAFLGFQ</sequence>
<name>A0A0E0MHN7_ORYPU</name>
<accession>A0A0E0MHN7</accession>
<evidence type="ECO:0000313" key="3">
    <source>
        <dbReference type="Proteomes" id="UP000026962"/>
    </source>
</evidence>
<keyword evidence="3" id="KW-1185">Reference proteome</keyword>
<feature type="compositionally biased region" description="Basic and acidic residues" evidence="1">
    <location>
        <begin position="86"/>
        <end position="97"/>
    </location>
</feature>
<evidence type="ECO:0000313" key="2">
    <source>
        <dbReference type="EnsemblPlants" id="OPUNC11G17800.1"/>
    </source>
</evidence>
<feature type="compositionally biased region" description="Basic residues" evidence="1">
    <location>
        <begin position="69"/>
        <end position="79"/>
    </location>
</feature>
<proteinExistence type="predicted"/>
<protein>
    <submittedName>
        <fullName evidence="2">Uncharacterized protein</fullName>
    </submittedName>
</protein>
<dbReference type="Gramene" id="OPUNC11G17800.1">
    <property type="protein sequence ID" value="OPUNC11G17800.1"/>
    <property type="gene ID" value="OPUNC11G17800"/>
</dbReference>
<reference evidence="2" key="1">
    <citation type="submission" date="2015-04" db="UniProtKB">
        <authorList>
            <consortium name="EnsemblPlants"/>
        </authorList>
    </citation>
    <scope>IDENTIFICATION</scope>
</reference>
<feature type="compositionally biased region" description="Basic and acidic residues" evidence="1">
    <location>
        <begin position="108"/>
        <end position="122"/>
    </location>
</feature>
<reference evidence="2" key="2">
    <citation type="submission" date="2018-05" db="EMBL/GenBank/DDBJ databases">
        <title>OpunRS2 (Oryza punctata Reference Sequence Version 2).</title>
        <authorList>
            <person name="Zhang J."/>
            <person name="Kudrna D."/>
            <person name="Lee S."/>
            <person name="Talag J."/>
            <person name="Welchert J."/>
            <person name="Wing R.A."/>
        </authorList>
    </citation>
    <scope>NUCLEOTIDE SEQUENCE [LARGE SCALE GENOMIC DNA]</scope>
</reference>
<feature type="region of interest" description="Disordered" evidence="1">
    <location>
        <begin position="58"/>
        <end position="127"/>
    </location>
</feature>
<dbReference type="HOGENOM" id="CLU_1613482_0_0_1"/>
<dbReference type="EnsemblPlants" id="OPUNC11G17800.1">
    <property type="protein sequence ID" value="OPUNC11G17800.1"/>
    <property type="gene ID" value="OPUNC11G17800"/>
</dbReference>